<evidence type="ECO:0000259" key="3">
    <source>
        <dbReference type="PROSITE" id="PS51998"/>
    </source>
</evidence>
<dbReference type="Gene3D" id="1.10.245.10">
    <property type="entry name" value="SWIB/MDM2 domain"/>
    <property type="match status" value="1"/>
</dbReference>
<dbReference type="SUPFAM" id="SSF109715">
    <property type="entry name" value="DEK C-terminal domain"/>
    <property type="match status" value="1"/>
</dbReference>
<dbReference type="SMART" id="SM00151">
    <property type="entry name" value="SWIB"/>
    <property type="match status" value="1"/>
</dbReference>
<reference evidence="4 5" key="1">
    <citation type="submission" date="2018-08" db="EMBL/GenBank/DDBJ databases">
        <title>Draft genome of the lignicolous fungus Coniochaeta pulveracea.</title>
        <authorList>
            <person name="Borstlap C.J."/>
            <person name="De Witt R.N."/>
            <person name="Botha A."/>
            <person name="Volschenk H."/>
        </authorList>
    </citation>
    <scope>NUCLEOTIDE SEQUENCE [LARGE SCALE GENOMIC DNA]</scope>
    <source>
        <strain evidence="4 5">CAB683</strain>
    </source>
</reference>
<dbReference type="OrthoDB" id="10251073at2759"/>
<dbReference type="Pfam" id="PF02201">
    <property type="entry name" value="SWIB"/>
    <property type="match status" value="1"/>
</dbReference>
<evidence type="ECO:0000313" key="4">
    <source>
        <dbReference type="EMBL" id="RKU45301.1"/>
    </source>
</evidence>
<dbReference type="SUPFAM" id="SSF47592">
    <property type="entry name" value="SWIB/MDM2 domain"/>
    <property type="match status" value="1"/>
</dbReference>
<evidence type="ECO:0000256" key="1">
    <source>
        <dbReference type="SAM" id="MobiDB-lite"/>
    </source>
</evidence>
<feature type="domain" description="DM2" evidence="2">
    <location>
        <begin position="199"/>
        <end position="276"/>
    </location>
</feature>
<dbReference type="Pfam" id="PF08766">
    <property type="entry name" value="DEK_C"/>
    <property type="match status" value="1"/>
</dbReference>
<dbReference type="Gene3D" id="1.10.10.60">
    <property type="entry name" value="Homeodomain-like"/>
    <property type="match status" value="1"/>
</dbReference>
<dbReference type="InterPro" id="IPR019835">
    <property type="entry name" value="SWIB_domain"/>
</dbReference>
<feature type="region of interest" description="Disordered" evidence="1">
    <location>
        <begin position="140"/>
        <end position="201"/>
    </location>
</feature>
<evidence type="ECO:0000313" key="5">
    <source>
        <dbReference type="Proteomes" id="UP000275385"/>
    </source>
</evidence>
<feature type="compositionally biased region" description="Polar residues" evidence="1">
    <location>
        <begin position="73"/>
        <end position="91"/>
    </location>
</feature>
<accession>A0A420YBN7</accession>
<dbReference type="PANTHER" id="PTHR13844">
    <property type="entry name" value="SWI/SNF-RELATED MATRIX-ASSOCIATED ACTIN-DEPENDENT REGULATOR OF CHROMATIN SUBFAMILY D"/>
    <property type="match status" value="1"/>
</dbReference>
<sequence>MTTPLTTEEREQYTRHIDRYLHSCDLETVTRKKVRQALQDAVDKNLDDQKTAIKHLIEERFDAISKATVEVAETTSGDSGNVKSEPETNGHTPPDSVKDEDADIEVSAVPAKKKARTEGVRETSEDADARLAAELQAQEEKLARGRTTRGGNSKAKPTKKSAKPKTKAKSAKRVRDEDDSGMSGTDSGAEKPKKKAGGGFQKPFNLSFPLAELCGETQLSRPQVVKKLWEHIKANELQDPDNKREIFCDDAMQAVFKMPKVNMFSMNKHLGKHLYPVEEP</sequence>
<feature type="compositionally biased region" description="Basic residues" evidence="1">
    <location>
        <begin position="156"/>
        <end position="172"/>
    </location>
</feature>
<proteinExistence type="predicted"/>
<evidence type="ECO:0000259" key="2">
    <source>
        <dbReference type="PROSITE" id="PS51925"/>
    </source>
</evidence>
<gene>
    <name evidence="4" type="ORF">DL546_006728</name>
</gene>
<dbReference type="STRING" id="177199.A0A420YBN7"/>
<name>A0A420YBN7_9PEZI</name>
<feature type="domain" description="DEK-C" evidence="3">
    <location>
        <begin position="7"/>
        <end position="62"/>
    </location>
</feature>
<dbReference type="InterPro" id="IPR036885">
    <property type="entry name" value="SWIB_MDM2_dom_sf"/>
</dbReference>
<feature type="compositionally biased region" description="Basic and acidic residues" evidence="1">
    <location>
        <begin position="116"/>
        <end position="128"/>
    </location>
</feature>
<dbReference type="PROSITE" id="PS51925">
    <property type="entry name" value="SWIB_MDM2"/>
    <property type="match status" value="1"/>
</dbReference>
<comment type="caution">
    <text evidence="4">The sequence shown here is derived from an EMBL/GenBank/DDBJ whole genome shotgun (WGS) entry which is preliminary data.</text>
</comment>
<dbReference type="InterPro" id="IPR003121">
    <property type="entry name" value="SWIB_MDM2_domain"/>
</dbReference>
<dbReference type="PROSITE" id="PS51998">
    <property type="entry name" value="DEK_C"/>
    <property type="match status" value="1"/>
</dbReference>
<keyword evidence="5" id="KW-1185">Reference proteome</keyword>
<dbReference type="InterPro" id="IPR014876">
    <property type="entry name" value="DEK_C"/>
</dbReference>
<dbReference type="Proteomes" id="UP000275385">
    <property type="component" value="Unassembled WGS sequence"/>
</dbReference>
<dbReference type="EMBL" id="QVQW01000022">
    <property type="protein sequence ID" value="RKU45301.1"/>
    <property type="molecule type" value="Genomic_DNA"/>
</dbReference>
<organism evidence="4 5">
    <name type="scientific">Coniochaeta pulveracea</name>
    <dbReference type="NCBI Taxonomy" id="177199"/>
    <lineage>
        <taxon>Eukaryota</taxon>
        <taxon>Fungi</taxon>
        <taxon>Dikarya</taxon>
        <taxon>Ascomycota</taxon>
        <taxon>Pezizomycotina</taxon>
        <taxon>Sordariomycetes</taxon>
        <taxon>Sordariomycetidae</taxon>
        <taxon>Coniochaetales</taxon>
        <taxon>Coniochaetaceae</taxon>
        <taxon>Coniochaeta</taxon>
    </lineage>
</organism>
<feature type="region of interest" description="Disordered" evidence="1">
    <location>
        <begin position="72"/>
        <end position="128"/>
    </location>
</feature>
<dbReference type="AlphaFoldDB" id="A0A420YBN7"/>
<dbReference type="CDD" id="cd10567">
    <property type="entry name" value="SWIB-MDM2_like"/>
    <property type="match status" value="1"/>
</dbReference>
<protein>
    <submittedName>
        <fullName evidence="4">Uncharacterized protein</fullName>
    </submittedName>
</protein>